<dbReference type="Pfam" id="PF14791">
    <property type="entry name" value="DNA_pol_B_thumb"/>
    <property type="match status" value="1"/>
</dbReference>
<evidence type="ECO:0000256" key="11">
    <source>
        <dbReference type="ARBA" id="ARBA00023242"/>
    </source>
</evidence>
<evidence type="ECO:0000256" key="2">
    <source>
        <dbReference type="ARBA" id="ARBA00004123"/>
    </source>
</evidence>
<dbReference type="InterPro" id="IPR001357">
    <property type="entry name" value="BRCT_dom"/>
</dbReference>
<dbReference type="SUPFAM" id="SSF52113">
    <property type="entry name" value="BRCT domain"/>
    <property type="match status" value="1"/>
</dbReference>
<dbReference type="Gene3D" id="1.10.150.20">
    <property type="entry name" value="5' to 3' exonuclease, C-terminal subdomain"/>
    <property type="match status" value="1"/>
</dbReference>
<dbReference type="FunFam" id="1.10.150.20:FF:000010">
    <property type="entry name" value="DNA polymerase lambda"/>
    <property type="match status" value="1"/>
</dbReference>
<dbReference type="SMART" id="SM00292">
    <property type="entry name" value="BRCT"/>
    <property type="match status" value="1"/>
</dbReference>
<dbReference type="InterPro" id="IPR022312">
    <property type="entry name" value="DNA_pol_X"/>
</dbReference>
<dbReference type="SMART" id="SM00483">
    <property type="entry name" value="POLXc"/>
    <property type="match status" value="1"/>
</dbReference>
<keyword evidence="6" id="KW-0780">Terminal addition</keyword>
<evidence type="ECO:0000256" key="5">
    <source>
        <dbReference type="ARBA" id="ARBA00015018"/>
    </source>
</evidence>
<keyword evidence="9 16" id="KW-0479">Metal-binding</keyword>
<dbReference type="GO" id="GO:0003912">
    <property type="term" value="F:DNA nucleotidylexotransferase activity"/>
    <property type="evidence" value="ECO:0007669"/>
    <property type="project" value="UniProtKB-KW"/>
</dbReference>
<comment type="similarity">
    <text evidence="3">Belongs to the DNA polymerase type-X family.</text>
</comment>
<evidence type="ECO:0000256" key="8">
    <source>
        <dbReference type="ARBA" id="ARBA00022695"/>
    </source>
</evidence>
<dbReference type="PRINTS" id="PR00869">
    <property type="entry name" value="DNAPOLX"/>
</dbReference>
<evidence type="ECO:0000256" key="6">
    <source>
        <dbReference type="ARBA" id="ARBA00022639"/>
    </source>
</evidence>
<dbReference type="InterPro" id="IPR037160">
    <property type="entry name" value="DNA_Pol_thumb_sf"/>
</dbReference>
<dbReference type="GO" id="GO:0003887">
    <property type="term" value="F:DNA-directed DNA polymerase activity"/>
    <property type="evidence" value="ECO:0007669"/>
    <property type="project" value="InterPro"/>
</dbReference>
<dbReference type="Gene3D" id="3.30.210.10">
    <property type="entry name" value="DNA polymerase, thumb domain"/>
    <property type="match status" value="1"/>
</dbReference>
<comment type="subcellular location">
    <subcellularLocation>
        <location evidence="2">Nucleus</location>
    </subcellularLocation>
</comment>
<evidence type="ECO:0000256" key="15">
    <source>
        <dbReference type="ARBA" id="ARBA00048976"/>
    </source>
</evidence>
<dbReference type="SUPFAM" id="SSF81585">
    <property type="entry name" value="PsbU/PolX domain-like"/>
    <property type="match status" value="1"/>
</dbReference>
<dbReference type="InterPro" id="IPR010996">
    <property type="entry name" value="HHH_MUS81"/>
</dbReference>
<dbReference type="Gene3D" id="3.30.460.10">
    <property type="entry name" value="Beta Polymerase, domain 2"/>
    <property type="match status" value="1"/>
</dbReference>
<comment type="caution">
    <text evidence="19">The sequence shown here is derived from an EMBL/GenBank/DDBJ whole genome shotgun (WGS) entry which is preliminary data.</text>
</comment>
<dbReference type="AlphaFoldDB" id="A0A7K6SHB3"/>
<evidence type="ECO:0000256" key="7">
    <source>
        <dbReference type="ARBA" id="ARBA00022679"/>
    </source>
</evidence>
<dbReference type="PIRSF" id="PIRSF501175">
    <property type="entry name" value="TDT"/>
    <property type="match status" value="1"/>
</dbReference>
<dbReference type="SUPFAM" id="SSF81301">
    <property type="entry name" value="Nucleotidyltransferase"/>
    <property type="match status" value="1"/>
</dbReference>
<dbReference type="GO" id="GO:0006304">
    <property type="term" value="P:DNA modification"/>
    <property type="evidence" value="ECO:0007669"/>
    <property type="project" value="UniProtKB-KW"/>
</dbReference>
<keyword evidence="11" id="KW-0539">Nucleus</keyword>
<dbReference type="Gene3D" id="3.40.50.10190">
    <property type="entry name" value="BRCT domain"/>
    <property type="match status" value="1"/>
</dbReference>
<organism evidence="19 20">
    <name type="scientific">Rhynochetos jubatus</name>
    <name type="common">kagu</name>
    <dbReference type="NCBI Taxonomy" id="54386"/>
    <lineage>
        <taxon>Eukaryota</taxon>
        <taxon>Metazoa</taxon>
        <taxon>Chordata</taxon>
        <taxon>Craniata</taxon>
        <taxon>Vertebrata</taxon>
        <taxon>Euteleostomi</taxon>
        <taxon>Archelosauria</taxon>
        <taxon>Archosauria</taxon>
        <taxon>Dinosauria</taxon>
        <taxon>Saurischia</taxon>
        <taxon>Theropoda</taxon>
        <taxon>Coelurosauria</taxon>
        <taxon>Aves</taxon>
        <taxon>Neognathae</taxon>
        <taxon>Neoaves</taxon>
        <taxon>Phaethontimorphae</taxon>
        <taxon>Eurypygiformes</taxon>
        <taxon>Rhynochetidae</taxon>
        <taxon>Rhynochetos</taxon>
    </lineage>
</organism>
<dbReference type="InterPro" id="IPR029398">
    <property type="entry name" value="PolB_thumb"/>
</dbReference>
<keyword evidence="10 16" id="KW-0460">Magnesium</keyword>
<keyword evidence="20" id="KW-1185">Reference proteome</keyword>
<evidence type="ECO:0000256" key="17">
    <source>
        <dbReference type="SAM" id="MobiDB-lite"/>
    </source>
</evidence>
<dbReference type="EMBL" id="VZRY01006861">
    <property type="protein sequence ID" value="NWW96899.1"/>
    <property type="molecule type" value="Genomic_DNA"/>
</dbReference>
<keyword evidence="8" id="KW-0548">Nucleotidyltransferase</keyword>
<comment type="function">
    <text evidence="14">Template-independent DNA polymerase which catalyzes the random addition of deoxynucleoside 5'-triphosphate to the 3'-end of a DNA initiator. One of the in vivo functions of this enzyme is the addition of nucleotides at the junction (N region) of rearranged Ig heavy chain and T-cell receptor gene segments during the maturation of B- and T-cells.</text>
</comment>
<dbReference type="GO" id="GO:0006303">
    <property type="term" value="P:double-strand break repair via nonhomologous end joining"/>
    <property type="evidence" value="ECO:0007669"/>
    <property type="project" value="TreeGrafter"/>
</dbReference>
<accession>A0A7K6SHB3</accession>
<dbReference type="Pfam" id="PF00533">
    <property type="entry name" value="BRCT"/>
    <property type="match status" value="1"/>
</dbReference>
<evidence type="ECO:0000259" key="18">
    <source>
        <dbReference type="PROSITE" id="PS50172"/>
    </source>
</evidence>
<dbReference type="Pfam" id="PF14792">
    <property type="entry name" value="DNA_pol_B_palm"/>
    <property type="match status" value="1"/>
</dbReference>
<dbReference type="Proteomes" id="UP000570016">
    <property type="component" value="Unassembled WGS sequence"/>
</dbReference>
<name>A0A7K6SHB3_9AVES</name>
<dbReference type="Pfam" id="PF10391">
    <property type="entry name" value="DNA_pol_lambd_f"/>
    <property type="match status" value="1"/>
</dbReference>
<feature type="non-terminal residue" evidence="19">
    <location>
        <position position="505"/>
    </location>
</feature>
<dbReference type="InterPro" id="IPR002054">
    <property type="entry name" value="DNA-dir_DNA_pol_X"/>
</dbReference>
<evidence type="ECO:0000256" key="12">
    <source>
        <dbReference type="ARBA" id="ARBA00032157"/>
    </source>
</evidence>
<dbReference type="PANTHER" id="PTHR11276:SF21">
    <property type="entry name" value="DNA NUCLEOTIDYLEXOTRANSFERASE"/>
    <property type="match status" value="1"/>
</dbReference>
<dbReference type="SUPFAM" id="SSF47802">
    <property type="entry name" value="DNA polymerase beta, N-terminal domain-like"/>
    <property type="match status" value="1"/>
</dbReference>
<dbReference type="FunFam" id="1.10.150.110:FF:000003">
    <property type="entry name" value="DNA polymerase mu"/>
    <property type="match status" value="1"/>
</dbReference>
<dbReference type="InterPro" id="IPR036420">
    <property type="entry name" value="BRCT_dom_sf"/>
</dbReference>
<proteinExistence type="inferred from homology"/>
<feature type="domain" description="BRCT" evidence="18">
    <location>
        <begin position="27"/>
        <end position="124"/>
    </location>
</feature>
<dbReference type="InterPro" id="IPR027421">
    <property type="entry name" value="DNA_pol_lamdba_lyase_dom_sf"/>
</dbReference>
<feature type="region of interest" description="Disordered" evidence="17">
    <location>
        <begin position="1"/>
        <end position="20"/>
    </location>
</feature>
<comment type="catalytic activity">
    <reaction evidence="15">
        <text>DNA(n) + a 2'-deoxyribonucleoside 5'-triphosphate = DNA(n+1) + diphosphate</text>
        <dbReference type="Rhea" id="RHEA:22508"/>
        <dbReference type="Rhea" id="RHEA-COMP:17339"/>
        <dbReference type="Rhea" id="RHEA-COMP:17340"/>
        <dbReference type="ChEBI" id="CHEBI:33019"/>
        <dbReference type="ChEBI" id="CHEBI:61560"/>
        <dbReference type="ChEBI" id="CHEBI:173112"/>
        <dbReference type="EC" id="2.7.7.31"/>
    </reaction>
</comment>
<dbReference type="Pfam" id="PF14716">
    <property type="entry name" value="HHH_8"/>
    <property type="match status" value="1"/>
</dbReference>
<evidence type="ECO:0000256" key="14">
    <source>
        <dbReference type="ARBA" id="ARBA00037135"/>
    </source>
</evidence>
<dbReference type="GO" id="GO:0005634">
    <property type="term" value="C:nucleus"/>
    <property type="evidence" value="ECO:0007669"/>
    <property type="project" value="UniProtKB-SubCell"/>
</dbReference>
<dbReference type="InterPro" id="IPR019843">
    <property type="entry name" value="DNA_pol-X_BS"/>
</dbReference>
<evidence type="ECO:0000256" key="9">
    <source>
        <dbReference type="ARBA" id="ARBA00022723"/>
    </source>
</evidence>
<evidence type="ECO:0000313" key="20">
    <source>
        <dbReference type="Proteomes" id="UP000570016"/>
    </source>
</evidence>
<evidence type="ECO:0000256" key="13">
    <source>
        <dbReference type="ARBA" id="ARBA00032840"/>
    </source>
</evidence>
<dbReference type="CDD" id="cd18443">
    <property type="entry name" value="BRCT_DNTT"/>
    <property type="match status" value="1"/>
</dbReference>
<dbReference type="PROSITE" id="PS50172">
    <property type="entry name" value="BRCT"/>
    <property type="match status" value="1"/>
</dbReference>
<dbReference type="InterPro" id="IPR043519">
    <property type="entry name" value="NT_sf"/>
</dbReference>
<dbReference type="GO" id="GO:0003677">
    <property type="term" value="F:DNA binding"/>
    <property type="evidence" value="ECO:0007669"/>
    <property type="project" value="InterPro"/>
</dbReference>
<reference evidence="19 20" key="1">
    <citation type="submission" date="2019-09" db="EMBL/GenBank/DDBJ databases">
        <title>Bird 10,000 Genomes (B10K) Project - Family phase.</title>
        <authorList>
            <person name="Zhang G."/>
        </authorList>
    </citation>
    <scope>NUCLEOTIDE SEQUENCE [LARGE SCALE GENOMIC DNA]</scope>
    <source>
        <strain evidence="19">B10K-DU-029-58</strain>
        <tissue evidence="19">Muscle</tissue>
    </source>
</reference>
<dbReference type="Gene3D" id="1.10.150.110">
    <property type="entry name" value="DNA polymerase beta, N-terminal domain-like"/>
    <property type="match status" value="1"/>
</dbReference>
<dbReference type="InterPro" id="IPR027292">
    <property type="entry name" value="TdT"/>
</dbReference>
<evidence type="ECO:0000256" key="10">
    <source>
        <dbReference type="ARBA" id="ARBA00022842"/>
    </source>
</evidence>
<evidence type="ECO:0000256" key="1">
    <source>
        <dbReference type="ARBA" id="ARBA00001946"/>
    </source>
</evidence>
<dbReference type="OrthoDB" id="205514at2759"/>
<dbReference type="InterPro" id="IPR018944">
    <property type="entry name" value="DNA_pol_lambd_fingers_domain"/>
</dbReference>
<comment type="cofactor">
    <cofactor evidence="1 16">
        <name>Mg(2+)</name>
        <dbReference type="ChEBI" id="CHEBI:18420"/>
    </cofactor>
</comment>
<dbReference type="GO" id="GO:0046872">
    <property type="term" value="F:metal ion binding"/>
    <property type="evidence" value="ECO:0007669"/>
    <property type="project" value="UniProtKB-KW"/>
</dbReference>
<evidence type="ECO:0000256" key="4">
    <source>
        <dbReference type="ARBA" id="ARBA00012435"/>
    </source>
</evidence>
<feature type="non-terminal residue" evidence="19">
    <location>
        <position position="1"/>
    </location>
</feature>
<feature type="binding site" evidence="16">
    <location>
        <position position="342"/>
    </location>
    <ligand>
        <name>Mg(2+)</name>
        <dbReference type="ChEBI" id="CHEBI:18420"/>
    </ligand>
</feature>
<dbReference type="FunFam" id="3.40.50.10190:FF:000041">
    <property type="entry name" value="DNA nucleotidylexotransferase"/>
    <property type="match status" value="1"/>
</dbReference>
<gene>
    <name evidence="19" type="primary">Dntt</name>
    <name evidence="19" type="ORF">RHYJUB_R00411</name>
</gene>
<sequence length="505" mass="58721">MNRIRAPAVFSQRKRQKGMHSPNLSCSYEIKFSKFVIFIMQRKMGMTRRMFLMELARKKGFRVENELSDSVTHIVAENNSYPEVLDWLKRQAVGDSSRFELLDISWLTACMEAGRPVESEMKYRLMEQDQSPPLNTPESEVPSFIASKVSQYSCQRKTTLDNYNKKFTDAFEIMAENYEFRENEIFCLEFLRAASVLKFLPFPVTRMKDIQGLPCMGDRVRDVIEEIIEEGESSRVKEVLNDERYKSFKQFTSVFGVGVKTSEKWYRMGLRTVEDIKADKTLKLSKMQKAGLLYYEDLVSCVSKADADAVSLIVKNTVCKFLPDALVTITGGFRRGKKIGHDIDFLITNPGPREDDELLHKGLLLYCDVIESTFVKEQIPSRKVDAMDHFQKCFAILKLYQPRADNSSYNTSKKFDMAEVKNWKAIRVDLVITPLEQYAYALLGWTGSRQFGRDLRRYAMHERKMVLDNHALYDRRKRVFLKAESEEEIFAHLGLDYVEPWERNA</sequence>
<dbReference type="CDD" id="cd00141">
    <property type="entry name" value="NT_POLXc"/>
    <property type="match status" value="1"/>
</dbReference>
<dbReference type="PROSITE" id="PS00522">
    <property type="entry name" value="DNA_POLYMERASE_X"/>
    <property type="match status" value="1"/>
</dbReference>
<evidence type="ECO:0000256" key="16">
    <source>
        <dbReference type="PIRSR" id="PIRSR000817-1"/>
    </source>
</evidence>
<dbReference type="EC" id="2.7.7.31" evidence="4"/>
<dbReference type="PANTHER" id="PTHR11276">
    <property type="entry name" value="DNA POLYMERASE TYPE-X FAMILY MEMBER"/>
    <property type="match status" value="1"/>
</dbReference>
<evidence type="ECO:0000313" key="19">
    <source>
        <dbReference type="EMBL" id="NWW96899.1"/>
    </source>
</evidence>
<dbReference type="FunFam" id="3.30.210.10:FF:000003">
    <property type="entry name" value="DNA nucleotidylexotransferase"/>
    <property type="match status" value="1"/>
</dbReference>
<dbReference type="InterPro" id="IPR001726">
    <property type="entry name" value="TdT/Mu"/>
</dbReference>
<dbReference type="PRINTS" id="PR00871">
    <property type="entry name" value="DNAPOLXTDT"/>
</dbReference>
<keyword evidence="7 19" id="KW-0808">Transferase</keyword>
<protein>
    <recommendedName>
        <fullName evidence="5">DNA nucleotidylexotransferase</fullName>
        <ecNumber evidence="4">2.7.7.31</ecNumber>
    </recommendedName>
    <alternativeName>
        <fullName evidence="12">Terminal addition enzyme</fullName>
    </alternativeName>
    <alternativeName>
        <fullName evidence="13">Terminal deoxynucleotidyltransferase</fullName>
    </alternativeName>
</protein>
<dbReference type="PIRSF" id="PIRSF000817">
    <property type="entry name" value="DNA_NT"/>
    <property type="match status" value="1"/>
</dbReference>
<dbReference type="SMR" id="A0A7K6SHB3"/>
<feature type="binding site" evidence="16">
    <location>
        <position position="429"/>
    </location>
    <ligand>
        <name>Mg(2+)</name>
        <dbReference type="ChEBI" id="CHEBI:18420"/>
    </ligand>
</feature>
<feature type="binding site" evidence="16">
    <location>
        <position position="344"/>
    </location>
    <ligand>
        <name>Mg(2+)</name>
        <dbReference type="ChEBI" id="CHEBI:18420"/>
    </ligand>
</feature>
<evidence type="ECO:0000256" key="3">
    <source>
        <dbReference type="ARBA" id="ARBA00008323"/>
    </source>
</evidence>
<dbReference type="InterPro" id="IPR028207">
    <property type="entry name" value="DNA_pol_B_palm_palm"/>
</dbReference>